<protein>
    <submittedName>
        <fullName evidence="2">Uncharacterized protein</fullName>
    </submittedName>
</protein>
<comment type="caution">
    <text evidence="2">The sequence shown here is derived from an EMBL/GenBank/DDBJ whole genome shotgun (WGS) entry which is preliminary data.</text>
</comment>
<dbReference type="InterPro" id="IPR050843">
    <property type="entry name" value="Glycosyl_Hydrlase_38"/>
</dbReference>
<dbReference type="Proteomes" id="UP001157418">
    <property type="component" value="Unassembled WGS sequence"/>
</dbReference>
<feature type="region of interest" description="Disordered" evidence="1">
    <location>
        <begin position="90"/>
        <end position="197"/>
    </location>
</feature>
<feature type="compositionally biased region" description="Polar residues" evidence="1">
    <location>
        <begin position="160"/>
        <end position="171"/>
    </location>
</feature>
<feature type="compositionally biased region" description="Low complexity" evidence="1">
    <location>
        <begin position="105"/>
        <end position="122"/>
    </location>
</feature>
<feature type="compositionally biased region" description="Basic and acidic residues" evidence="1">
    <location>
        <begin position="174"/>
        <end position="196"/>
    </location>
</feature>
<gene>
    <name evidence="2" type="ORF">LVIROSA_LOCUS37023</name>
</gene>
<organism evidence="2 3">
    <name type="scientific">Lactuca virosa</name>
    <dbReference type="NCBI Taxonomy" id="75947"/>
    <lineage>
        <taxon>Eukaryota</taxon>
        <taxon>Viridiplantae</taxon>
        <taxon>Streptophyta</taxon>
        <taxon>Embryophyta</taxon>
        <taxon>Tracheophyta</taxon>
        <taxon>Spermatophyta</taxon>
        <taxon>Magnoliopsida</taxon>
        <taxon>eudicotyledons</taxon>
        <taxon>Gunneridae</taxon>
        <taxon>Pentapetalae</taxon>
        <taxon>asterids</taxon>
        <taxon>campanulids</taxon>
        <taxon>Asterales</taxon>
        <taxon>Asteraceae</taxon>
        <taxon>Cichorioideae</taxon>
        <taxon>Cichorieae</taxon>
        <taxon>Lactucinae</taxon>
        <taxon>Lactuca</taxon>
    </lineage>
</organism>
<dbReference type="GO" id="GO:0004559">
    <property type="term" value="F:alpha-mannosidase activity"/>
    <property type="evidence" value="ECO:0007669"/>
    <property type="project" value="TreeGrafter"/>
</dbReference>
<dbReference type="PANTHER" id="PTHR11607:SF60">
    <property type="entry name" value="ALPHA-MANNOSIDASE"/>
    <property type="match status" value="1"/>
</dbReference>
<dbReference type="AlphaFoldDB" id="A0AAU9PQ78"/>
<evidence type="ECO:0000313" key="2">
    <source>
        <dbReference type="EMBL" id="CAH1451680.1"/>
    </source>
</evidence>
<accession>A0AAU9PQ78</accession>
<dbReference type="SUPFAM" id="SSF74650">
    <property type="entry name" value="Galactose mutarotase-like"/>
    <property type="match status" value="1"/>
</dbReference>
<proteinExistence type="predicted"/>
<evidence type="ECO:0000256" key="1">
    <source>
        <dbReference type="SAM" id="MobiDB-lite"/>
    </source>
</evidence>
<reference evidence="2 3" key="1">
    <citation type="submission" date="2022-01" db="EMBL/GenBank/DDBJ databases">
        <authorList>
            <person name="Xiong W."/>
            <person name="Schranz E."/>
        </authorList>
    </citation>
    <scope>NUCLEOTIDE SEQUENCE [LARGE SCALE GENOMIC DNA]</scope>
</reference>
<sequence>MLVLLNLKQEIEELHWKLDFVKLKLEEAYLLNDYTEEDIQGLMVAYLYLDEINSTPSKKQASFFLESHNFDLNSVVSTFFETAAAVEDAPVSTLPSRNTNRPSDTHSPSFSSPSYPSPSRSASPPPSIGLQNPYNLRSRNTATDKKPSGSRSTRRIHTFSDLNRQGDVSGSDSDEPHKYYTGGEKRKSECPEELRPAKGRAPVHVSLVRKLEDYPVSNLSHFLISYTILLGYFSPMQNMQDGSDWKNDHVPSFSMIDASYSLPNNTVIITLQELESGKALLRLAHLYEVGEDKDYSVMASVELKKLFPDRKEGNRDESVGQSRKRRDGEEEACLKSESFLVSCAQFDVVKASGLVPPVMRSYNHNIKGYWDLTEDKGSDKSISGQDESIPQYVTFYFSGQDEKTGSIEKKAKCKNRICIVSSRYS</sequence>
<feature type="compositionally biased region" description="Polar residues" evidence="1">
    <location>
        <begin position="129"/>
        <end position="141"/>
    </location>
</feature>
<dbReference type="GO" id="GO:0005975">
    <property type="term" value="P:carbohydrate metabolic process"/>
    <property type="evidence" value="ECO:0007669"/>
    <property type="project" value="InterPro"/>
</dbReference>
<dbReference type="InterPro" id="IPR011013">
    <property type="entry name" value="Gal_mutarotase_sf_dom"/>
</dbReference>
<dbReference type="EMBL" id="CAKMRJ010005745">
    <property type="protein sequence ID" value="CAH1451680.1"/>
    <property type="molecule type" value="Genomic_DNA"/>
</dbReference>
<dbReference type="Gene3D" id="2.60.40.1360">
    <property type="match status" value="1"/>
</dbReference>
<name>A0AAU9PQ78_9ASTR</name>
<dbReference type="PANTHER" id="PTHR11607">
    <property type="entry name" value="ALPHA-MANNOSIDASE"/>
    <property type="match status" value="1"/>
</dbReference>
<dbReference type="GO" id="GO:0030246">
    <property type="term" value="F:carbohydrate binding"/>
    <property type="evidence" value="ECO:0007669"/>
    <property type="project" value="InterPro"/>
</dbReference>
<evidence type="ECO:0000313" key="3">
    <source>
        <dbReference type="Proteomes" id="UP001157418"/>
    </source>
</evidence>
<keyword evidence="3" id="KW-1185">Reference proteome</keyword>